<dbReference type="SUPFAM" id="SSF54975">
    <property type="entry name" value="Acylphosphatase/BLUF domain-like"/>
    <property type="match status" value="1"/>
</dbReference>
<reference evidence="8 9" key="1">
    <citation type="journal article" date="2017" name="ISME J.">
        <title>Energy and carbon metabolisms in a deep terrestrial subsurface fluid microbial community.</title>
        <authorList>
            <person name="Momper L."/>
            <person name="Jungbluth S.P."/>
            <person name="Lee M.D."/>
            <person name="Amend J.P."/>
        </authorList>
    </citation>
    <scope>NUCLEOTIDE SEQUENCE [LARGE SCALE GENOMIC DNA]</scope>
    <source>
        <strain evidence="8">SURF_17</strain>
    </source>
</reference>
<evidence type="ECO:0000256" key="1">
    <source>
        <dbReference type="ARBA" id="ARBA00005614"/>
    </source>
</evidence>
<evidence type="ECO:0000256" key="3">
    <source>
        <dbReference type="ARBA" id="ARBA00047645"/>
    </source>
</evidence>
<dbReference type="PANTHER" id="PTHR47268">
    <property type="entry name" value="ACYLPHOSPHATASE"/>
    <property type="match status" value="1"/>
</dbReference>
<sequence length="95" mass="10729">MRVRAIVEGRVQGVFFRYTTCEEADKLGVNGWVMNRRDGNVELVAEGTQEAVGALIQWCHHGPPGARVMSVKTTNESYTGEFQSFDVRYSDSSRW</sequence>
<feature type="domain" description="Acylphosphatase-like" evidence="7">
    <location>
        <begin position="2"/>
        <end position="89"/>
    </location>
</feature>
<comment type="similarity">
    <text evidence="1 6">Belongs to the acylphosphatase family.</text>
</comment>
<accession>A0A419ENI1</accession>
<dbReference type="InterPro" id="IPR001792">
    <property type="entry name" value="Acylphosphatase-like_dom"/>
</dbReference>
<organism evidence="8 9">
    <name type="scientific">Candidatus Abyssobacteria bacterium SURF_17</name>
    <dbReference type="NCBI Taxonomy" id="2093361"/>
    <lineage>
        <taxon>Bacteria</taxon>
        <taxon>Pseudomonadati</taxon>
        <taxon>Candidatus Hydrogenedentota</taxon>
        <taxon>Candidatus Abyssobacteria</taxon>
    </lineage>
</organism>
<dbReference type="PROSITE" id="PS51160">
    <property type="entry name" value="ACYLPHOSPHATASE_3"/>
    <property type="match status" value="1"/>
</dbReference>
<dbReference type="EC" id="3.6.1.7" evidence="2 4"/>
<evidence type="ECO:0000256" key="2">
    <source>
        <dbReference type="ARBA" id="ARBA00012150"/>
    </source>
</evidence>
<dbReference type="InterPro" id="IPR020456">
    <property type="entry name" value="Acylphosphatase"/>
</dbReference>
<dbReference type="Pfam" id="PF00708">
    <property type="entry name" value="Acylphosphatase"/>
    <property type="match status" value="1"/>
</dbReference>
<dbReference type="PROSITE" id="PS00150">
    <property type="entry name" value="ACYLPHOSPHATASE_1"/>
    <property type="match status" value="1"/>
</dbReference>
<evidence type="ECO:0000313" key="8">
    <source>
        <dbReference type="EMBL" id="RJP64320.1"/>
    </source>
</evidence>
<comment type="catalytic activity">
    <reaction evidence="3 4 5">
        <text>an acyl phosphate + H2O = a carboxylate + phosphate + H(+)</text>
        <dbReference type="Rhea" id="RHEA:14965"/>
        <dbReference type="ChEBI" id="CHEBI:15377"/>
        <dbReference type="ChEBI" id="CHEBI:15378"/>
        <dbReference type="ChEBI" id="CHEBI:29067"/>
        <dbReference type="ChEBI" id="CHEBI:43474"/>
        <dbReference type="ChEBI" id="CHEBI:59918"/>
        <dbReference type="EC" id="3.6.1.7"/>
    </reaction>
</comment>
<dbReference type="PANTHER" id="PTHR47268:SF4">
    <property type="entry name" value="ACYLPHOSPHATASE"/>
    <property type="match status" value="1"/>
</dbReference>
<dbReference type="InterPro" id="IPR017968">
    <property type="entry name" value="Acylphosphatase_CS"/>
</dbReference>
<keyword evidence="4 5" id="KW-0378">Hydrolase</keyword>
<name>A0A419ENI1_9BACT</name>
<dbReference type="Proteomes" id="UP000285961">
    <property type="component" value="Unassembled WGS sequence"/>
</dbReference>
<dbReference type="EMBL" id="QZKI01000142">
    <property type="protein sequence ID" value="RJP64320.1"/>
    <property type="molecule type" value="Genomic_DNA"/>
</dbReference>
<evidence type="ECO:0000259" key="7">
    <source>
        <dbReference type="PROSITE" id="PS51160"/>
    </source>
</evidence>
<evidence type="ECO:0000313" key="9">
    <source>
        <dbReference type="Proteomes" id="UP000285961"/>
    </source>
</evidence>
<protein>
    <recommendedName>
        <fullName evidence="2 4">Acylphosphatase</fullName>
        <ecNumber evidence="2 4">3.6.1.7</ecNumber>
    </recommendedName>
</protein>
<proteinExistence type="inferred from homology"/>
<evidence type="ECO:0000256" key="6">
    <source>
        <dbReference type="RuleBase" id="RU004168"/>
    </source>
</evidence>
<dbReference type="GO" id="GO:0003998">
    <property type="term" value="F:acylphosphatase activity"/>
    <property type="evidence" value="ECO:0007669"/>
    <property type="project" value="UniProtKB-EC"/>
</dbReference>
<gene>
    <name evidence="8" type="ORF">C4532_19375</name>
</gene>
<dbReference type="PROSITE" id="PS00151">
    <property type="entry name" value="ACYLPHOSPHATASE_2"/>
    <property type="match status" value="1"/>
</dbReference>
<dbReference type="Gene3D" id="3.30.70.100">
    <property type="match status" value="1"/>
</dbReference>
<dbReference type="AlphaFoldDB" id="A0A419ENI1"/>
<feature type="active site" evidence="4">
    <location>
        <position position="17"/>
    </location>
</feature>
<dbReference type="PRINTS" id="PR00112">
    <property type="entry name" value="ACYLPHPHTASE"/>
</dbReference>
<dbReference type="InterPro" id="IPR036046">
    <property type="entry name" value="Acylphosphatase-like_dom_sf"/>
</dbReference>
<evidence type="ECO:0000256" key="4">
    <source>
        <dbReference type="PROSITE-ProRule" id="PRU00520"/>
    </source>
</evidence>
<comment type="caution">
    <text evidence="8">The sequence shown here is derived from an EMBL/GenBank/DDBJ whole genome shotgun (WGS) entry which is preliminary data.</text>
</comment>
<feature type="active site" evidence="4">
    <location>
        <position position="35"/>
    </location>
</feature>
<evidence type="ECO:0000256" key="5">
    <source>
        <dbReference type="RuleBase" id="RU000553"/>
    </source>
</evidence>